<dbReference type="EMBL" id="CP020370">
    <property type="protein sequence ID" value="AUB83133.1"/>
    <property type="molecule type" value="Genomic_DNA"/>
</dbReference>
<dbReference type="PANTHER" id="PTHR35175:SF2">
    <property type="entry name" value="DUF1289 DOMAIN-CONTAINING PROTEIN"/>
    <property type="match status" value="1"/>
</dbReference>
<proteinExistence type="predicted"/>
<evidence type="ECO:0000313" key="1">
    <source>
        <dbReference type="EMBL" id="AUB83133.1"/>
    </source>
</evidence>
<evidence type="ECO:0000313" key="2">
    <source>
        <dbReference type="Proteomes" id="UP000232638"/>
    </source>
</evidence>
<dbReference type="RefSeq" id="WP_100920829.1">
    <property type="nucleotide sequence ID" value="NZ_CP020370.1"/>
</dbReference>
<protein>
    <recommendedName>
        <fullName evidence="3">DUF1289 domain-containing protein</fullName>
    </recommendedName>
</protein>
<gene>
    <name evidence="1" type="ORF">THSYN_20755</name>
</gene>
<dbReference type="InterPro" id="IPR010710">
    <property type="entry name" value="DUF1289"/>
</dbReference>
<evidence type="ECO:0008006" key="3">
    <source>
        <dbReference type="Google" id="ProtNLM"/>
    </source>
</evidence>
<dbReference type="Proteomes" id="UP000232638">
    <property type="component" value="Chromosome"/>
</dbReference>
<reference evidence="1 2" key="1">
    <citation type="submission" date="2017-03" db="EMBL/GenBank/DDBJ databases">
        <title>Complete genome sequence of Candidatus 'Thiodictyon syntrophicum' sp. nov. strain Cad16T, a photolithoautotroph purple sulfur bacterium isolated from an alpine meromictic lake.</title>
        <authorList>
            <person name="Luedin S.M."/>
            <person name="Pothier J.F."/>
            <person name="Danza F."/>
            <person name="Storelli N."/>
            <person name="Wittwer M."/>
            <person name="Tonolla M."/>
        </authorList>
    </citation>
    <scope>NUCLEOTIDE SEQUENCE [LARGE SCALE GENOMIC DNA]</scope>
    <source>
        <strain evidence="1 2">Cad16T</strain>
    </source>
</reference>
<name>A0A2K8UC30_9GAMM</name>
<accession>A0A2K8UC30</accession>
<dbReference type="OrthoDB" id="8911262at2"/>
<organism evidence="1 2">
    <name type="scientific">Candidatus Thiodictyon syntrophicum</name>
    <dbReference type="NCBI Taxonomy" id="1166950"/>
    <lineage>
        <taxon>Bacteria</taxon>
        <taxon>Pseudomonadati</taxon>
        <taxon>Pseudomonadota</taxon>
        <taxon>Gammaproteobacteria</taxon>
        <taxon>Chromatiales</taxon>
        <taxon>Chromatiaceae</taxon>
        <taxon>Thiodictyon</taxon>
    </lineage>
</organism>
<keyword evidence="2" id="KW-1185">Reference proteome</keyword>
<dbReference type="Pfam" id="PF06945">
    <property type="entry name" value="DUF1289"/>
    <property type="match status" value="1"/>
</dbReference>
<dbReference type="AlphaFoldDB" id="A0A2K8UC30"/>
<dbReference type="KEGG" id="tsy:THSYN_20755"/>
<dbReference type="PANTHER" id="PTHR35175">
    <property type="entry name" value="DUF1289 DOMAIN-CONTAINING PROTEIN"/>
    <property type="match status" value="1"/>
</dbReference>
<sequence>MSDPQPRGQPRAVVSSPCIDVCRLDPAAGLCLGCFRTLDEIAAWSGAADDLRLHILAAAARRREEQDPWQGDLRCDCDH</sequence>